<gene>
    <name evidence="5" type="ORF">G0028_15210</name>
</gene>
<protein>
    <submittedName>
        <fullName evidence="5">AraC family transcriptional regulator</fullName>
    </submittedName>
</protein>
<sequence length="342" mass="39853">MQELKIPNGYYHLWQTYLNVQGLEILSLPFLPEEQLKLKQVLNQAIDAQSSYGFFMQIIEKTKKELDCPHLAFEMAQHVRAEHFGVLGYMATRSNSIAEALQYILRFSRLVIDGDEIKPMQMLQTGQNIHLFWPFLHEKYCFINELTNALMVHLARKMMPLELFPLLCVNFAHAPQMAIYHYQKFYACEVNFNQPEYSFVLSLNALNLKIEDADPSLTQLLVRQAEEAIASKARFDNIVQYCHQWIADDLRQHEHAPKIEDLAIHLNISVRTLQRQLSNLDCSFKKILEVERMKRCEQLLLDNVNLTEIAMRLGYSDQSALARAYKAFSGQTLLQKKQQLKE</sequence>
<evidence type="ECO:0000259" key="4">
    <source>
        <dbReference type="PROSITE" id="PS01124"/>
    </source>
</evidence>
<evidence type="ECO:0000313" key="5">
    <source>
        <dbReference type="EMBL" id="QOW47118.1"/>
    </source>
</evidence>
<dbReference type="SMART" id="SM00342">
    <property type="entry name" value="HTH_ARAC"/>
    <property type="match status" value="1"/>
</dbReference>
<keyword evidence="2" id="KW-0238">DNA-binding</keyword>
<dbReference type="InterPro" id="IPR018060">
    <property type="entry name" value="HTH_AraC"/>
</dbReference>
<dbReference type="Pfam" id="PF12625">
    <property type="entry name" value="Arabinose_bd"/>
    <property type="match status" value="1"/>
</dbReference>
<dbReference type="AlphaFoldDB" id="A0A7S6VYB8"/>
<organism evidence="5 6">
    <name type="scientific">Acinetobacter piscicola</name>
    <dbReference type="NCBI Taxonomy" id="2006115"/>
    <lineage>
        <taxon>Bacteria</taxon>
        <taxon>Pseudomonadati</taxon>
        <taxon>Pseudomonadota</taxon>
        <taxon>Gammaproteobacteria</taxon>
        <taxon>Moraxellales</taxon>
        <taxon>Moraxellaceae</taxon>
        <taxon>Acinetobacter</taxon>
    </lineage>
</organism>
<dbReference type="Proteomes" id="UP000593966">
    <property type="component" value="Chromosome"/>
</dbReference>
<dbReference type="Gene3D" id="1.10.10.60">
    <property type="entry name" value="Homeodomain-like"/>
    <property type="match status" value="1"/>
</dbReference>
<evidence type="ECO:0000313" key="6">
    <source>
        <dbReference type="Proteomes" id="UP000593966"/>
    </source>
</evidence>
<dbReference type="SUPFAM" id="SSF46689">
    <property type="entry name" value="Homeodomain-like"/>
    <property type="match status" value="1"/>
</dbReference>
<keyword evidence="3" id="KW-0804">Transcription</keyword>
<reference evidence="5 6" key="1">
    <citation type="submission" date="2020-02" db="EMBL/GenBank/DDBJ databases">
        <title>Tigecycline-resistant Acinetobacter species from pigs and migratory birds.</title>
        <authorList>
            <person name="Chen C."/>
            <person name="Sun J."/>
            <person name="Liao X.-P."/>
            <person name="Liu Y.-H."/>
        </authorList>
    </citation>
    <scope>NUCLEOTIDE SEQUENCE [LARGE SCALE GENOMIC DNA]</scope>
    <source>
        <strain evidence="5 6">YH12207_T</strain>
    </source>
</reference>
<keyword evidence="1" id="KW-0805">Transcription regulation</keyword>
<dbReference type="GO" id="GO:0003700">
    <property type="term" value="F:DNA-binding transcription factor activity"/>
    <property type="evidence" value="ECO:0007669"/>
    <property type="project" value="InterPro"/>
</dbReference>
<dbReference type="GO" id="GO:0005829">
    <property type="term" value="C:cytosol"/>
    <property type="evidence" value="ECO:0007669"/>
    <property type="project" value="TreeGrafter"/>
</dbReference>
<evidence type="ECO:0000256" key="1">
    <source>
        <dbReference type="ARBA" id="ARBA00023015"/>
    </source>
</evidence>
<dbReference type="InterPro" id="IPR032687">
    <property type="entry name" value="AraC-type_N"/>
</dbReference>
<accession>A0A7S6VYB8</accession>
<proteinExistence type="predicted"/>
<dbReference type="GO" id="GO:0000976">
    <property type="term" value="F:transcription cis-regulatory region binding"/>
    <property type="evidence" value="ECO:0007669"/>
    <property type="project" value="TreeGrafter"/>
</dbReference>
<dbReference type="PANTHER" id="PTHR47894">
    <property type="entry name" value="HTH-TYPE TRANSCRIPTIONAL REGULATOR GADX"/>
    <property type="match status" value="1"/>
</dbReference>
<dbReference type="Pfam" id="PF12833">
    <property type="entry name" value="HTH_18"/>
    <property type="match status" value="1"/>
</dbReference>
<keyword evidence="6" id="KW-1185">Reference proteome</keyword>
<dbReference type="EMBL" id="CP048659">
    <property type="protein sequence ID" value="QOW47118.1"/>
    <property type="molecule type" value="Genomic_DNA"/>
</dbReference>
<dbReference type="InterPro" id="IPR009057">
    <property type="entry name" value="Homeodomain-like_sf"/>
</dbReference>
<evidence type="ECO:0000256" key="3">
    <source>
        <dbReference type="ARBA" id="ARBA00023163"/>
    </source>
</evidence>
<feature type="domain" description="HTH araC/xylS-type" evidence="4">
    <location>
        <begin position="240"/>
        <end position="339"/>
    </location>
</feature>
<dbReference type="PROSITE" id="PS01124">
    <property type="entry name" value="HTH_ARAC_FAMILY_2"/>
    <property type="match status" value="1"/>
</dbReference>
<dbReference type="PANTHER" id="PTHR47894:SF1">
    <property type="entry name" value="HTH-TYPE TRANSCRIPTIONAL REGULATOR VQSM"/>
    <property type="match status" value="1"/>
</dbReference>
<dbReference type="RefSeq" id="WP_180045642.1">
    <property type="nucleotide sequence ID" value="NZ_CP048659.1"/>
</dbReference>
<name>A0A7S6VYB8_9GAMM</name>
<evidence type="ECO:0000256" key="2">
    <source>
        <dbReference type="ARBA" id="ARBA00023125"/>
    </source>
</evidence>